<dbReference type="EMBL" id="CM020618">
    <property type="protein sequence ID" value="KAK1859625.1"/>
    <property type="molecule type" value="Genomic_DNA"/>
</dbReference>
<accession>A0ACC3BPF6</accession>
<evidence type="ECO:0000313" key="1">
    <source>
        <dbReference type="EMBL" id="KAK1859625.1"/>
    </source>
</evidence>
<evidence type="ECO:0000313" key="2">
    <source>
        <dbReference type="Proteomes" id="UP000798662"/>
    </source>
</evidence>
<dbReference type="Proteomes" id="UP000798662">
    <property type="component" value="Chromosome 1"/>
</dbReference>
<sequence>MMGAPGTRGRPACHRWAPARCLPLALAIVAVCGFASPASSSTTKIIPFPAPPRRHVGLGRLHTLSSLSCDVLPAWGDAASGFEGASITVQQANAAPMQVPRGDRVCAAPITQPSVLSAIRNATVVGRGDCAVGARDINSEFNLEWKPALHGAKAVHNEPLVREDELEAGIFHETEVVRLLTLLRNTVSGGIFRVKSEYDVTGITRRSLGVCADGSCKTMYAVDTASFNIFSANATGPSGVTAVPVVTFARQDGAPPEVVPVDDEAVLSLGRAVLSQPARLAQHPGWVAHLPNRESFWIESRRLADPLPTALNYRGNDEWWWNANDTNADTRPPFLPAIAWTLCAPPARSFLHNPDYWCADLLTPPDVPPPGSLLVDGKRPRPMSPPPGVFRIAEWWISGTQPPDGTPTAGPLQNPDTIHRPCWLTGLGAREINPSSPDEVDLLARVGVATTPVLLSASDLPSNNTLREEHLFSAEVIDDLIHSYDQVAFGKSPPPIPTTNAELILAVVVVLPQAVAQVIKLISTRQWHRRDLFVLFLMFGTGLVSMGGIFSLAAREARGDAWRASGLQRRFSSHHDPDFLGPHLVTISETLLLTARMGYRRHLVVSLAIGVAIVYVTVCVAASGTAWALRRRASKASDGGDDDVEGSPESVSDSGSDVGSAKGVGKRDGSGTEPAAQPAVAASRWGRLPIGISRRRRRWWRPAAAAAAPASPVQPPPPQLSVAPVPPLPRHPDDDTDSEDAAAV</sequence>
<gene>
    <name evidence="1" type="ORF">I4F81_002219</name>
</gene>
<comment type="caution">
    <text evidence="1">The sequence shown here is derived from an EMBL/GenBank/DDBJ whole genome shotgun (WGS) entry which is preliminary data.</text>
</comment>
<proteinExistence type="predicted"/>
<name>A0ACC3BPF6_PYRYE</name>
<protein>
    <submittedName>
        <fullName evidence="1">Uncharacterized protein</fullName>
    </submittedName>
</protein>
<organism evidence="1 2">
    <name type="scientific">Pyropia yezoensis</name>
    <name type="common">Susabi-nori</name>
    <name type="synonym">Porphyra yezoensis</name>
    <dbReference type="NCBI Taxonomy" id="2788"/>
    <lineage>
        <taxon>Eukaryota</taxon>
        <taxon>Rhodophyta</taxon>
        <taxon>Bangiophyceae</taxon>
        <taxon>Bangiales</taxon>
        <taxon>Bangiaceae</taxon>
        <taxon>Pyropia</taxon>
    </lineage>
</organism>
<reference evidence="1" key="1">
    <citation type="submission" date="2019-11" db="EMBL/GenBank/DDBJ databases">
        <title>Nori genome reveals adaptations in red seaweeds to the harsh intertidal environment.</title>
        <authorList>
            <person name="Wang D."/>
            <person name="Mao Y."/>
        </authorList>
    </citation>
    <scope>NUCLEOTIDE SEQUENCE</scope>
    <source>
        <tissue evidence="1">Gametophyte</tissue>
    </source>
</reference>
<keyword evidence="2" id="KW-1185">Reference proteome</keyword>